<comment type="caution">
    <text evidence="1">The sequence shown here is derived from an EMBL/GenBank/DDBJ whole genome shotgun (WGS) entry which is preliminary data.</text>
</comment>
<dbReference type="EMBL" id="CM043807">
    <property type="protein sequence ID" value="KAI4802833.1"/>
    <property type="molecule type" value="Genomic_DNA"/>
</dbReference>
<gene>
    <name evidence="1" type="ORF">KUCAC02_006407</name>
</gene>
<accession>A0ACB9VRQ9</accession>
<protein>
    <submittedName>
        <fullName evidence="1">Uncharacterized protein</fullName>
    </submittedName>
</protein>
<name>A0ACB9VRQ9_CHAAC</name>
<feature type="non-terminal residue" evidence="1">
    <location>
        <position position="96"/>
    </location>
</feature>
<organism evidence="1 2">
    <name type="scientific">Chaenocephalus aceratus</name>
    <name type="common">Blackfin icefish</name>
    <name type="synonym">Chaenichthys aceratus</name>
    <dbReference type="NCBI Taxonomy" id="36190"/>
    <lineage>
        <taxon>Eukaryota</taxon>
        <taxon>Metazoa</taxon>
        <taxon>Chordata</taxon>
        <taxon>Craniata</taxon>
        <taxon>Vertebrata</taxon>
        <taxon>Euteleostomi</taxon>
        <taxon>Actinopterygii</taxon>
        <taxon>Neopterygii</taxon>
        <taxon>Teleostei</taxon>
        <taxon>Neoteleostei</taxon>
        <taxon>Acanthomorphata</taxon>
        <taxon>Eupercaria</taxon>
        <taxon>Perciformes</taxon>
        <taxon>Notothenioidei</taxon>
        <taxon>Channichthyidae</taxon>
        <taxon>Chaenocephalus</taxon>
    </lineage>
</organism>
<dbReference type="Proteomes" id="UP001057452">
    <property type="component" value="Chromosome 23"/>
</dbReference>
<feature type="non-terminal residue" evidence="1">
    <location>
        <position position="1"/>
    </location>
</feature>
<evidence type="ECO:0000313" key="2">
    <source>
        <dbReference type="Proteomes" id="UP001057452"/>
    </source>
</evidence>
<reference evidence="1" key="1">
    <citation type="submission" date="2022-05" db="EMBL/GenBank/DDBJ databases">
        <title>Chromosome-level genome of Chaenocephalus aceratus.</title>
        <authorList>
            <person name="Park H."/>
        </authorList>
    </citation>
    <scope>NUCLEOTIDE SEQUENCE</scope>
    <source>
        <strain evidence="1">KU_202001</strain>
    </source>
</reference>
<keyword evidence="2" id="KW-1185">Reference proteome</keyword>
<evidence type="ECO:0000313" key="1">
    <source>
        <dbReference type="EMBL" id="KAI4802833.1"/>
    </source>
</evidence>
<proteinExistence type="predicted"/>
<sequence>LRATSVLQDGRSQGPACVVLAAWWGRLNDDVRVPVEPIQTKELFHIKTNCYQGQLALHNPRPETLKDKRLLSPTPDARASWSGRADLELKVCSCCQ</sequence>